<dbReference type="RefSeq" id="WP_183255468.1">
    <property type="nucleotide sequence ID" value="NZ_BAAAFF010000001.1"/>
</dbReference>
<dbReference type="EMBL" id="JACHFZ010000004">
    <property type="protein sequence ID" value="MBB5292781.1"/>
    <property type="molecule type" value="Genomic_DNA"/>
</dbReference>
<accession>A0A7W8HZH0</accession>
<gene>
    <name evidence="2" type="ORF">HNQ67_002305</name>
</gene>
<feature type="compositionally biased region" description="Polar residues" evidence="1">
    <location>
        <begin position="39"/>
        <end position="49"/>
    </location>
</feature>
<sequence length="138" mass="14824">MIHPNAILLIVAIGLAGCQVLPSRPQEALPDSSAAPIDQANSPSEASGRNASLEDFIGVVRIFEFASFHSAGGEVFSARVEGAEAQRRLAGEMRVHDKSEPLCLRVAFSGRRLAERDFTGRPIVAIENLRLLEAADCQ</sequence>
<evidence type="ECO:0000313" key="3">
    <source>
        <dbReference type="Proteomes" id="UP000566663"/>
    </source>
</evidence>
<comment type="caution">
    <text evidence="2">The sequence shown here is derived from an EMBL/GenBank/DDBJ whole genome shotgun (WGS) entry which is preliminary data.</text>
</comment>
<organism evidence="2 3">
    <name type="scientific">Brevundimonas basaltis</name>
    <dbReference type="NCBI Taxonomy" id="472166"/>
    <lineage>
        <taxon>Bacteria</taxon>
        <taxon>Pseudomonadati</taxon>
        <taxon>Pseudomonadota</taxon>
        <taxon>Alphaproteobacteria</taxon>
        <taxon>Caulobacterales</taxon>
        <taxon>Caulobacteraceae</taxon>
        <taxon>Brevundimonas</taxon>
    </lineage>
</organism>
<keyword evidence="3" id="KW-1185">Reference proteome</keyword>
<evidence type="ECO:0000313" key="2">
    <source>
        <dbReference type="EMBL" id="MBB5292781.1"/>
    </source>
</evidence>
<dbReference type="Proteomes" id="UP000566663">
    <property type="component" value="Unassembled WGS sequence"/>
</dbReference>
<proteinExistence type="predicted"/>
<reference evidence="2 3" key="1">
    <citation type="submission" date="2020-08" db="EMBL/GenBank/DDBJ databases">
        <title>Genomic Encyclopedia of Type Strains, Phase IV (KMG-IV): sequencing the most valuable type-strain genomes for metagenomic binning, comparative biology and taxonomic classification.</title>
        <authorList>
            <person name="Goeker M."/>
        </authorList>
    </citation>
    <scope>NUCLEOTIDE SEQUENCE [LARGE SCALE GENOMIC DNA]</scope>
    <source>
        <strain evidence="2 3">DSM 25335</strain>
    </source>
</reference>
<name>A0A7W8HZH0_9CAUL</name>
<dbReference type="AlphaFoldDB" id="A0A7W8HZH0"/>
<feature type="region of interest" description="Disordered" evidence="1">
    <location>
        <begin position="27"/>
        <end position="49"/>
    </location>
</feature>
<protein>
    <submittedName>
        <fullName evidence="2">Uncharacterized protein</fullName>
    </submittedName>
</protein>
<evidence type="ECO:0000256" key="1">
    <source>
        <dbReference type="SAM" id="MobiDB-lite"/>
    </source>
</evidence>